<dbReference type="GO" id="GO:0005819">
    <property type="term" value="C:spindle"/>
    <property type="evidence" value="ECO:0007669"/>
    <property type="project" value="TreeGrafter"/>
</dbReference>
<name>A0A835YMT7_9STRA</name>
<dbReference type="GO" id="GO:0005737">
    <property type="term" value="C:cytoplasm"/>
    <property type="evidence" value="ECO:0007669"/>
    <property type="project" value="TreeGrafter"/>
</dbReference>
<protein>
    <submittedName>
        <fullName evidence="2">Uncharacterized protein</fullName>
    </submittedName>
</protein>
<comment type="caution">
    <text evidence="2">The sequence shown here is derived from an EMBL/GenBank/DDBJ whole genome shotgun (WGS) entry which is preliminary data.</text>
</comment>
<sequence length="411" mass="45858">MKEEKEGGGERIANALVILATETSRHLETVWDEVGYSTDEKHRQLEGLMAGFQRLCADKIREEESVRDQFVASLAHTRAEVAALARLLGQEPPQEEEEAEATVAAAPNLTERLAHLECQVEELRAQKQRLMRLECQVEKLRAQKQAIPHLEHQEVEAAFSAEVEAAFSAIATRLGEQSRLLGEALEPRWTDLTQASAHRYDTQDLTAARLETLKLKDLELDLTAARLETLKLKDLELEGATRDRCQTVAELVLACQALMAQLKITEEERATPLGRQILGSLVARGDDDAAPPRLASTQRSPDTVGITLDALSEVSERHAQLTAEVDRRKELLQEMGEEILSLWQQLEVPQEEQEAFTRSVEGMGMETIRAGEAELKRLRDAKGAAMSRLVVRERERLAELAVTETVIVTVV</sequence>
<keyword evidence="1" id="KW-0175">Coiled coil</keyword>
<dbReference type="PANTHER" id="PTHR19321:SF41">
    <property type="entry name" value="FASCETTO-RELATED"/>
    <property type="match status" value="1"/>
</dbReference>
<dbReference type="Pfam" id="PF03999">
    <property type="entry name" value="MAP65_ASE1"/>
    <property type="match status" value="1"/>
</dbReference>
<reference evidence="2" key="1">
    <citation type="submission" date="2021-02" db="EMBL/GenBank/DDBJ databases">
        <title>First Annotated Genome of the Yellow-green Alga Tribonema minus.</title>
        <authorList>
            <person name="Mahan K.M."/>
        </authorList>
    </citation>
    <scope>NUCLEOTIDE SEQUENCE</scope>
    <source>
        <strain evidence="2">UTEX B ZZ1240</strain>
    </source>
</reference>
<dbReference type="AlphaFoldDB" id="A0A835YMT7"/>
<proteinExistence type="predicted"/>
<accession>A0A835YMT7</accession>
<dbReference type="Proteomes" id="UP000664859">
    <property type="component" value="Unassembled WGS sequence"/>
</dbReference>
<organism evidence="2 3">
    <name type="scientific">Tribonema minus</name>
    <dbReference type="NCBI Taxonomy" id="303371"/>
    <lineage>
        <taxon>Eukaryota</taxon>
        <taxon>Sar</taxon>
        <taxon>Stramenopiles</taxon>
        <taxon>Ochrophyta</taxon>
        <taxon>PX clade</taxon>
        <taxon>Xanthophyceae</taxon>
        <taxon>Tribonematales</taxon>
        <taxon>Tribonemataceae</taxon>
        <taxon>Tribonema</taxon>
    </lineage>
</organism>
<gene>
    <name evidence="2" type="ORF">JKP88DRAFT_282697</name>
</gene>
<keyword evidence="3" id="KW-1185">Reference proteome</keyword>
<dbReference type="GO" id="GO:0008017">
    <property type="term" value="F:microtubule binding"/>
    <property type="evidence" value="ECO:0007669"/>
    <property type="project" value="InterPro"/>
</dbReference>
<evidence type="ECO:0000313" key="3">
    <source>
        <dbReference type="Proteomes" id="UP000664859"/>
    </source>
</evidence>
<evidence type="ECO:0000256" key="1">
    <source>
        <dbReference type="SAM" id="Coils"/>
    </source>
</evidence>
<dbReference type="GO" id="GO:0000226">
    <property type="term" value="P:microtubule cytoskeleton organization"/>
    <property type="evidence" value="ECO:0007669"/>
    <property type="project" value="InterPro"/>
</dbReference>
<dbReference type="InterPro" id="IPR007145">
    <property type="entry name" value="MAP65_Ase1_PRC1"/>
</dbReference>
<dbReference type="EMBL" id="JAFCMP010000535">
    <property type="protein sequence ID" value="KAG5176677.1"/>
    <property type="molecule type" value="Genomic_DNA"/>
</dbReference>
<evidence type="ECO:0000313" key="2">
    <source>
        <dbReference type="EMBL" id="KAG5176677.1"/>
    </source>
</evidence>
<dbReference type="PANTHER" id="PTHR19321">
    <property type="entry name" value="PROTEIN REGULATOR OF CYTOKINESIS 1 PRC1-RELATED"/>
    <property type="match status" value="1"/>
</dbReference>
<dbReference type="OrthoDB" id="642895at2759"/>
<feature type="coiled-coil region" evidence="1">
    <location>
        <begin position="106"/>
        <end position="143"/>
    </location>
</feature>